<feature type="transmembrane region" description="Helical" evidence="7">
    <location>
        <begin position="451"/>
        <end position="484"/>
    </location>
</feature>
<evidence type="ECO:0000256" key="1">
    <source>
        <dbReference type="ARBA" id="ARBA00004651"/>
    </source>
</evidence>
<keyword evidence="3 7" id="KW-0812">Transmembrane</keyword>
<keyword evidence="11" id="KW-1185">Reference proteome</keyword>
<feature type="transmembrane region" description="Helical" evidence="7">
    <location>
        <begin position="116"/>
        <end position="132"/>
    </location>
</feature>
<dbReference type="Proteomes" id="UP001501508">
    <property type="component" value="Unassembled WGS sequence"/>
</dbReference>
<feature type="transmembrane region" description="Helical" evidence="7">
    <location>
        <begin position="490"/>
        <end position="508"/>
    </location>
</feature>
<reference evidence="11" key="1">
    <citation type="journal article" date="2019" name="Int. J. Syst. Evol. Microbiol.">
        <title>The Global Catalogue of Microorganisms (GCM) 10K type strain sequencing project: providing services to taxonomists for standard genome sequencing and annotation.</title>
        <authorList>
            <consortium name="The Broad Institute Genomics Platform"/>
            <consortium name="The Broad Institute Genome Sequencing Center for Infectious Disease"/>
            <person name="Wu L."/>
            <person name="Ma J."/>
        </authorList>
    </citation>
    <scope>NUCLEOTIDE SEQUENCE [LARGE SCALE GENOMIC DNA]</scope>
    <source>
        <strain evidence="11">JCM 31920</strain>
    </source>
</reference>
<proteinExistence type="inferred from homology"/>
<evidence type="ECO:0000256" key="3">
    <source>
        <dbReference type="ARBA" id="ARBA00022692"/>
    </source>
</evidence>
<evidence type="ECO:0000313" key="11">
    <source>
        <dbReference type="Proteomes" id="UP001501508"/>
    </source>
</evidence>
<sequence length="741" mass="84195">MYYIDGFSKFVYSQNLASGVRLTLATLIPCLIFQHYGVLDTMMPFALGTLLIGVTDNPGPHNRRRNTLLATIFFSFLSSFVTIWIQSYTWLIYIAMAVFGIFYSMIGVYGNRANSVGSIGLLVFIFTIDENITGESAYQHVLLFMAGGFWYFLIFLSLDRLRPYLPAQRLMGENFVLLGELLSVKARFYMPKPKYERLYDKMVPLQVSLKENHEVLREVLFRTRQFVKDSGNKSRTLVLMYLDSLDLFEQILNSQQDYRHLNQAFGDSKILRVFGIYITWLAEEVQHIGVAVQAGAASRSGRDLAEGFHKCELAFYRYRADRMTQENVEDFIMLKQVLLSMRDITERVKKLHLATRYEANHTEELHSLAGPDGIVPREDLNPRVLLDNLSLKSTYFRHSLRLTLALLVGYSVSLVWEFGHGYWILLTIATILKPAFGITKQRNIYRIAGTFLGVLTGFLSIYWIGNTTVLFVIMMLAMVVAYTFLKTNYFVASAGITLYVIIGFFFTNSDIIGAVLVDRVIDTLIGSAIAYVFSMFVLPSWESDNLDVTVLEALESNQGYFNAVSSVFGGGAFDLESLKHHRKEAVIALANVSEAFQKMMSEPKKQRVKLEDFHQFLATSHMLTSYMASLSSYAQNVGGKFDAAGFVPKIREINRNLDTAVTIVKRTQVDRIDVIKQALPQNEQLIQMLAAIRKEVRETGREGVENPELSRNLSDLRTIDGLFELINTLTVDIVKILNKLF</sequence>
<protein>
    <submittedName>
        <fullName evidence="10">FUSC family protein</fullName>
    </submittedName>
</protein>
<feature type="transmembrane region" description="Helical" evidence="7">
    <location>
        <begin position="66"/>
        <end position="85"/>
    </location>
</feature>
<dbReference type="InterPro" id="IPR032692">
    <property type="entry name" value="YccS_N"/>
</dbReference>
<evidence type="ECO:0000259" key="8">
    <source>
        <dbReference type="Pfam" id="PF12805"/>
    </source>
</evidence>
<feature type="transmembrane region" description="Helical" evidence="7">
    <location>
        <begin position="138"/>
        <end position="158"/>
    </location>
</feature>
<name>A0ABP8LN11_9BACT</name>
<keyword evidence="5 7" id="KW-0472">Membrane</keyword>
<dbReference type="Pfam" id="PF12805">
    <property type="entry name" value="FUSC-like"/>
    <property type="match status" value="1"/>
</dbReference>
<feature type="domain" description="Integral membrane bound transporter" evidence="9">
    <location>
        <begin position="410"/>
        <end position="532"/>
    </location>
</feature>
<keyword evidence="2" id="KW-1003">Cell membrane</keyword>
<comment type="subcellular location">
    <subcellularLocation>
        <location evidence="1">Cell membrane</location>
        <topology evidence="1">Multi-pass membrane protein</topology>
    </subcellularLocation>
</comment>
<feature type="transmembrane region" description="Helical" evidence="7">
    <location>
        <begin position="91"/>
        <end position="109"/>
    </location>
</feature>
<comment type="similarity">
    <text evidence="6">Belongs to the YccS/YhfK family.</text>
</comment>
<gene>
    <name evidence="10" type="ORF">GCM10023091_01760</name>
</gene>
<accession>A0ABP8LN11</accession>
<feature type="transmembrane region" description="Helical" evidence="7">
    <location>
        <begin position="32"/>
        <end position="54"/>
    </location>
</feature>
<comment type="caution">
    <text evidence="10">The sequence shown here is derived from an EMBL/GenBank/DDBJ whole genome shotgun (WGS) entry which is preliminary data.</text>
</comment>
<evidence type="ECO:0000256" key="5">
    <source>
        <dbReference type="ARBA" id="ARBA00023136"/>
    </source>
</evidence>
<dbReference type="EMBL" id="BAABEY010000001">
    <property type="protein sequence ID" value="GAA4431292.1"/>
    <property type="molecule type" value="Genomic_DNA"/>
</dbReference>
<feature type="transmembrane region" description="Helical" evidence="7">
    <location>
        <begin position="520"/>
        <end position="541"/>
    </location>
</feature>
<evidence type="ECO:0000256" key="7">
    <source>
        <dbReference type="SAM" id="Phobius"/>
    </source>
</evidence>
<dbReference type="Pfam" id="PF13515">
    <property type="entry name" value="FUSC_2"/>
    <property type="match status" value="1"/>
</dbReference>
<feature type="domain" description="Integral membrane protein YccS N-terminal" evidence="8">
    <location>
        <begin position="69"/>
        <end position="344"/>
    </location>
</feature>
<dbReference type="PANTHER" id="PTHR30509">
    <property type="entry name" value="P-HYDROXYBENZOIC ACID EFFLUX PUMP SUBUNIT-RELATED"/>
    <property type="match status" value="1"/>
</dbReference>
<evidence type="ECO:0000256" key="2">
    <source>
        <dbReference type="ARBA" id="ARBA00022475"/>
    </source>
</evidence>
<evidence type="ECO:0000256" key="4">
    <source>
        <dbReference type="ARBA" id="ARBA00022989"/>
    </source>
</evidence>
<keyword evidence="4 7" id="KW-1133">Transmembrane helix</keyword>
<dbReference type="InterPro" id="IPR049453">
    <property type="entry name" value="Memb_transporter_dom"/>
</dbReference>
<evidence type="ECO:0000259" key="9">
    <source>
        <dbReference type="Pfam" id="PF13515"/>
    </source>
</evidence>
<evidence type="ECO:0000256" key="6">
    <source>
        <dbReference type="ARBA" id="ARBA00043993"/>
    </source>
</evidence>
<organism evidence="10 11">
    <name type="scientific">Ravibacter arvi</name>
    <dbReference type="NCBI Taxonomy" id="2051041"/>
    <lineage>
        <taxon>Bacteria</taxon>
        <taxon>Pseudomonadati</taxon>
        <taxon>Bacteroidota</taxon>
        <taxon>Cytophagia</taxon>
        <taxon>Cytophagales</taxon>
        <taxon>Spirosomataceae</taxon>
        <taxon>Ravibacter</taxon>
    </lineage>
</organism>
<feature type="transmembrane region" description="Helical" evidence="7">
    <location>
        <begin position="399"/>
        <end position="416"/>
    </location>
</feature>
<dbReference type="RefSeq" id="WP_345026100.1">
    <property type="nucleotide sequence ID" value="NZ_BAABEY010000001.1"/>
</dbReference>
<dbReference type="PANTHER" id="PTHR30509:SF8">
    <property type="entry name" value="INNER MEMBRANE PROTEIN YCCS"/>
    <property type="match status" value="1"/>
</dbReference>
<evidence type="ECO:0000313" key="10">
    <source>
        <dbReference type="EMBL" id="GAA4431292.1"/>
    </source>
</evidence>